<dbReference type="EnsemblPlants" id="KQK87273">
    <property type="protein sequence ID" value="KQK87273"/>
    <property type="gene ID" value="SETIT_040486mg"/>
</dbReference>
<dbReference type="Gramene" id="KQK87273">
    <property type="protein sequence ID" value="KQK87273"/>
    <property type="gene ID" value="SETIT_040486mg"/>
</dbReference>
<protein>
    <submittedName>
        <fullName evidence="1">Uncharacterized protein</fullName>
    </submittedName>
</protein>
<keyword evidence="2" id="KW-1185">Reference proteome</keyword>
<name>K4ANI9_SETIT</name>
<evidence type="ECO:0000313" key="2">
    <source>
        <dbReference type="Proteomes" id="UP000004995"/>
    </source>
</evidence>
<dbReference type="HOGENOM" id="CLU_3411229_0_0_1"/>
<dbReference type="Proteomes" id="UP000004995">
    <property type="component" value="Unassembled WGS sequence"/>
</dbReference>
<proteinExistence type="predicted"/>
<evidence type="ECO:0000313" key="1">
    <source>
        <dbReference type="EnsemblPlants" id="KQK87273"/>
    </source>
</evidence>
<dbReference type="InParanoid" id="K4ANI9"/>
<dbReference type="AlphaFoldDB" id="K4ANI9"/>
<accession>K4ANI9</accession>
<organism evidence="1 2">
    <name type="scientific">Setaria italica</name>
    <name type="common">Foxtail millet</name>
    <name type="synonym">Panicum italicum</name>
    <dbReference type="NCBI Taxonomy" id="4555"/>
    <lineage>
        <taxon>Eukaryota</taxon>
        <taxon>Viridiplantae</taxon>
        <taxon>Streptophyta</taxon>
        <taxon>Embryophyta</taxon>
        <taxon>Tracheophyta</taxon>
        <taxon>Spermatophyta</taxon>
        <taxon>Magnoliopsida</taxon>
        <taxon>Liliopsida</taxon>
        <taxon>Poales</taxon>
        <taxon>Poaceae</taxon>
        <taxon>PACMAD clade</taxon>
        <taxon>Panicoideae</taxon>
        <taxon>Panicodae</taxon>
        <taxon>Paniceae</taxon>
        <taxon>Cenchrinae</taxon>
        <taxon>Setaria</taxon>
    </lineage>
</organism>
<sequence length="29" mass="3648">MYHMFLHMVKVKELVVHRVICHAWLYIHI</sequence>
<dbReference type="EMBL" id="AGNK02005378">
    <property type="status" value="NOT_ANNOTATED_CDS"/>
    <property type="molecule type" value="Genomic_DNA"/>
</dbReference>
<reference evidence="2" key="1">
    <citation type="journal article" date="2012" name="Nat. Biotechnol.">
        <title>Reference genome sequence of the model plant Setaria.</title>
        <authorList>
            <person name="Bennetzen J.L."/>
            <person name="Schmutz J."/>
            <person name="Wang H."/>
            <person name="Percifield R."/>
            <person name="Hawkins J."/>
            <person name="Pontaroli A.C."/>
            <person name="Estep M."/>
            <person name="Feng L."/>
            <person name="Vaughn J.N."/>
            <person name="Grimwood J."/>
            <person name="Jenkins J."/>
            <person name="Barry K."/>
            <person name="Lindquist E."/>
            <person name="Hellsten U."/>
            <person name="Deshpande S."/>
            <person name="Wang X."/>
            <person name="Wu X."/>
            <person name="Mitros T."/>
            <person name="Triplett J."/>
            <person name="Yang X."/>
            <person name="Ye C.Y."/>
            <person name="Mauro-Herrera M."/>
            <person name="Wang L."/>
            <person name="Li P."/>
            <person name="Sharma M."/>
            <person name="Sharma R."/>
            <person name="Ronald P.C."/>
            <person name="Panaud O."/>
            <person name="Kellogg E.A."/>
            <person name="Brutnell T.P."/>
            <person name="Doust A.N."/>
            <person name="Tuskan G.A."/>
            <person name="Rokhsar D."/>
            <person name="Devos K.M."/>
        </authorList>
    </citation>
    <scope>NUCLEOTIDE SEQUENCE [LARGE SCALE GENOMIC DNA]</scope>
    <source>
        <strain evidence="2">cv. Yugu1</strain>
    </source>
</reference>
<reference evidence="1" key="2">
    <citation type="submission" date="2018-08" db="UniProtKB">
        <authorList>
            <consortium name="EnsemblPlants"/>
        </authorList>
    </citation>
    <scope>IDENTIFICATION</scope>
    <source>
        <strain evidence="1">Yugu1</strain>
    </source>
</reference>